<keyword evidence="3" id="KW-1185">Reference proteome</keyword>
<feature type="domain" description="Rhodanese" evidence="1">
    <location>
        <begin position="15"/>
        <end position="102"/>
    </location>
</feature>
<reference evidence="2 3" key="1">
    <citation type="submission" date="2014-12" db="EMBL/GenBank/DDBJ databases">
        <title>Genome sequence of Flavobacterium beibuense RSKm HC5.</title>
        <authorList>
            <person name="Kim J.F."/>
            <person name="Song J.Y."/>
            <person name="Kwak M.-J."/>
            <person name="Lee S.-W."/>
        </authorList>
    </citation>
    <scope>NUCLEOTIDE SEQUENCE [LARGE SCALE GENOMIC DNA]</scope>
    <source>
        <strain evidence="2 3">RSKm HC5</strain>
    </source>
</reference>
<dbReference type="PANTHER" id="PTHR43031:SF1">
    <property type="entry name" value="PYRIDINE NUCLEOTIDE-DISULPHIDE OXIDOREDUCTASE"/>
    <property type="match status" value="1"/>
</dbReference>
<dbReference type="RefSeq" id="WP_129749594.1">
    <property type="nucleotide sequence ID" value="NZ_JUIW01000001.1"/>
</dbReference>
<dbReference type="SUPFAM" id="SSF52821">
    <property type="entry name" value="Rhodanese/Cell cycle control phosphatase"/>
    <property type="match status" value="1"/>
</dbReference>
<organism evidence="2 3">
    <name type="scientific">Flavobacterium beibuense</name>
    <dbReference type="NCBI Taxonomy" id="657326"/>
    <lineage>
        <taxon>Bacteria</taxon>
        <taxon>Pseudomonadati</taxon>
        <taxon>Bacteroidota</taxon>
        <taxon>Flavobacteriia</taxon>
        <taxon>Flavobacteriales</taxon>
        <taxon>Flavobacteriaceae</taxon>
        <taxon>Flavobacterium</taxon>
    </lineage>
</organism>
<proteinExistence type="predicted"/>
<dbReference type="InterPro" id="IPR050229">
    <property type="entry name" value="GlpE_sulfurtransferase"/>
</dbReference>
<dbReference type="Gene3D" id="3.40.250.10">
    <property type="entry name" value="Rhodanese-like domain"/>
    <property type="match status" value="1"/>
</dbReference>
<dbReference type="SMART" id="SM00450">
    <property type="entry name" value="RHOD"/>
    <property type="match status" value="1"/>
</dbReference>
<dbReference type="InterPro" id="IPR001763">
    <property type="entry name" value="Rhodanese-like_dom"/>
</dbReference>
<dbReference type="EMBL" id="JUIW01000001">
    <property type="protein sequence ID" value="RYJ45834.1"/>
    <property type="molecule type" value="Genomic_DNA"/>
</dbReference>
<dbReference type="CDD" id="cd00158">
    <property type="entry name" value="RHOD"/>
    <property type="match status" value="1"/>
</dbReference>
<gene>
    <name evidence="2" type="ORF">NU09_0426</name>
</gene>
<evidence type="ECO:0000313" key="3">
    <source>
        <dbReference type="Proteomes" id="UP000289775"/>
    </source>
</evidence>
<accession>A0A444WJD2</accession>
<dbReference type="Pfam" id="PF00581">
    <property type="entry name" value="Rhodanese"/>
    <property type="match status" value="1"/>
</dbReference>
<dbReference type="AlphaFoldDB" id="A0A444WJD2"/>
<evidence type="ECO:0000259" key="1">
    <source>
        <dbReference type="PROSITE" id="PS50206"/>
    </source>
</evidence>
<protein>
    <submittedName>
        <fullName evidence="2">Rhodanese-like protein</fullName>
    </submittedName>
</protein>
<dbReference type="InterPro" id="IPR036873">
    <property type="entry name" value="Rhodanese-like_dom_sf"/>
</dbReference>
<comment type="caution">
    <text evidence="2">The sequence shown here is derived from an EMBL/GenBank/DDBJ whole genome shotgun (WGS) entry which is preliminary data.</text>
</comment>
<dbReference type="Proteomes" id="UP000289775">
    <property type="component" value="Unassembled WGS sequence"/>
</dbReference>
<dbReference type="OrthoDB" id="9808735at2"/>
<name>A0A444WJD2_9FLAO</name>
<sequence length="102" mass="11903">MKNVRQDEWETLIEEDPNAVILDVRTEDECAEGTLPNAVCINFFEREHFFDKIKKLDRDKNYYVYCRSGNRSGMACQLMESYGFENTVNLNGGLLLWKGDLK</sequence>
<evidence type="ECO:0000313" key="2">
    <source>
        <dbReference type="EMBL" id="RYJ45834.1"/>
    </source>
</evidence>
<dbReference type="PROSITE" id="PS50206">
    <property type="entry name" value="RHODANESE_3"/>
    <property type="match status" value="1"/>
</dbReference>
<dbReference type="PANTHER" id="PTHR43031">
    <property type="entry name" value="FAD-DEPENDENT OXIDOREDUCTASE"/>
    <property type="match status" value="1"/>
</dbReference>